<dbReference type="EC" id="2.1.1.296" evidence="2"/>
<proteinExistence type="predicted"/>
<accession>A0A7R8CR37</accession>
<dbReference type="PANTHER" id="PTHR16121">
    <property type="entry name" value="CAP-SPECIFIC MRNA (NUCLEOSIDE-2'-O-)-METHYLTRANSFERASE 1-RELATED"/>
    <property type="match status" value="1"/>
</dbReference>
<dbReference type="Gene3D" id="3.40.50.150">
    <property type="entry name" value="Vaccinia Virus protein VP39"/>
    <property type="match status" value="1"/>
</dbReference>
<evidence type="ECO:0000259" key="1">
    <source>
        <dbReference type="Pfam" id="PF01728"/>
    </source>
</evidence>
<dbReference type="GO" id="GO:0005737">
    <property type="term" value="C:cytoplasm"/>
    <property type="evidence" value="ECO:0007669"/>
    <property type="project" value="TreeGrafter"/>
</dbReference>
<sequence>MNAFTVDEVFSKRIDLEDDPRKKVWPSPFFLDTAQEEDAMESRFQSLKDSLNLTKSSLNHLNLKAWHQHTCSFNSAHGVKMIEILNVYFPSYPESMKTLHICESPGAFISATNHHFQRIKWSWKALSLNPYYEGNTYPDLNNDDRNSRCNLSNWDYGTKNTGSVIEDIEGYFDILRGYGADLVTADGSINCLKTPNEQENMVLRLKTAEIILALNSLKIG</sequence>
<dbReference type="OrthoDB" id="429597at2759"/>
<keyword evidence="2" id="KW-0808">Transferase</keyword>
<dbReference type="EMBL" id="HG994581">
    <property type="protein sequence ID" value="CAF2864749.1"/>
    <property type="molecule type" value="Genomic_DNA"/>
</dbReference>
<dbReference type="InterPro" id="IPR002877">
    <property type="entry name" value="RNA_MeTrfase_FtsJ_dom"/>
</dbReference>
<evidence type="ECO:0000313" key="3">
    <source>
        <dbReference type="Proteomes" id="UP000675881"/>
    </source>
</evidence>
<reference evidence="2" key="1">
    <citation type="submission" date="2021-02" db="EMBL/GenBank/DDBJ databases">
        <authorList>
            <person name="Bekaert M."/>
        </authorList>
    </citation>
    <scope>NUCLEOTIDE SEQUENCE</scope>
    <source>
        <strain evidence="2">IoA-00</strain>
    </source>
</reference>
<protein>
    <submittedName>
        <fullName evidence="2">CMTR2</fullName>
        <ecNumber evidence="2">2.1.1.296</ecNumber>
    </submittedName>
</protein>
<evidence type="ECO:0000313" key="2">
    <source>
        <dbReference type="EMBL" id="CAF2864749.1"/>
    </source>
</evidence>
<dbReference type="InterPro" id="IPR029063">
    <property type="entry name" value="SAM-dependent_MTases_sf"/>
</dbReference>
<feature type="domain" description="Ribosomal RNA methyltransferase FtsJ" evidence="1">
    <location>
        <begin position="78"/>
        <end position="218"/>
    </location>
</feature>
<name>A0A7R8CR37_LEPSM</name>
<dbReference type="Proteomes" id="UP000675881">
    <property type="component" value="Chromosome 2"/>
</dbReference>
<gene>
    <name evidence="2" type="ORF">LSAA_6472</name>
</gene>
<dbReference type="Pfam" id="PF01728">
    <property type="entry name" value="FtsJ"/>
    <property type="match status" value="1"/>
</dbReference>
<dbReference type="GO" id="GO:0032259">
    <property type="term" value="P:methylation"/>
    <property type="evidence" value="ECO:0007669"/>
    <property type="project" value="UniProtKB-KW"/>
</dbReference>
<dbReference type="PANTHER" id="PTHR16121:SF2">
    <property type="entry name" value="CAP-SPECIFIC MRNA (NUCLEOSIDE-2'-O-)-METHYLTRANSFERASE 2"/>
    <property type="match status" value="1"/>
</dbReference>
<organism evidence="2 3">
    <name type="scientific">Lepeophtheirus salmonis</name>
    <name type="common">Salmon louse</name>
    <name type="synonym">Caligus salmonis</name>
    <dbReference type="NCBI Taxonomy" id="72036"/>
    <lineage>
        <taxon>Eukaryota</taxon>
        <taxon>Metazoa</taxon>
        <taxon>Ecdysozoa</taxon>
        <taxon>Arthropoda</taxon>
        <taxon>Crustacea</taxon>
        <taxon>Multicrustacea</taxon>
        <taxon>Hexanauplia</taxon>
        <taxon>Copepoda</taxon>
        <taxon>Siphonostomatoida</taxon>
        <taxon>Caligidae</taxon>
        <taxon>Lepeophtheirus</taxon>
    </lineage>
</organism>
<keyword evidence="3" id="KW-1185">Reference proteome</keyword>
<dbReference type="GO" id="GO:0120550">
    <property type="term" value="F:methyltransferase cap2 activity"/>
    <property type="evidence" value="ECO:0007669"/>
    <property type="project" value="UniProtKB-EC"/>
</dbReference>
<dbReference type="GO" id="GO:0005634">
    <property type="term" value="C:nucleus"/>
    <property type="evidence" value="ECO:0007669"/>
    <property type="project" value="UniProtKB-ARBA"/>
</dbReference>
<keyword evidence="2" id="KW-0489">Methyltransferase</keyword>
<dbReference type="GO" id="GO:0006370">
    <property type="term" value="P:7-methylguanosine mRNA capping"/>
    <property type="evidence" value="ECO:0007669"/>
    <property type="project" value="TreeGrafter"/>
</dbReference>
<dbReference type="AlphaFoldDB" id="A0A7R8CR37"/>
<dbReference type="GO" id="GO:0004483">
    <property type="term" value="F:methyltransferase cap1 activity"/>
    <property type="evidence" value="ECO:0007669"/>
    <property type="project" value="TreeGrafter"/>
</dbReference>
<dbReference type="InterPro" id="IPR050851">
    <property type="entry name" value="mRNA_Cap_2O-Ribose_MeTrfase"/>
</dbReference>